<keyword evidence="2" id="KW-1185">Reference proteome</keyword>
<proteinExistence type="predicted"/>
<dbReference type="EMBL" id="RAWE01000232">
    <property type="protein sequence ID" value="RKG96019.1"/>
    <property type="molecule type" value="Genomic_DNA"/>
</dbReference>
<organism evidence="1 2">
    <name type="scientific">Corallococcus carmarthensis</name>
    <dbReference type="NCBI Taxonomy" id="2316728"/>
    <lineage>
        <taxon>Bacteria</taxon>
        <taxon>Pseudomonadati</taxon>
        <taxon>Myxococcota</taxon>
        <taxon>Myxococcia</taxon>
        <taxon>Myxococcales</taxon>
        <taxon>Cystobacterineae</taxon>
        <taxon>Myxococcaceae</taxon>
        <taxon>Corallococcus</taxon>
    </lineage>
</organism>
<name>A0A3A8JJY1_9BACT</name>
<accession>A0A3A8JJY1</accession>
<dbReference type="RefSeq" id="WP_120607307.1">
    <property type="nucleotide sequence ID" value="NZ_JABFJX010000291.1"/>
</dbReference>
<dbReference type="Proteomes" id="UP000268313">
    <property type="component" value="Unassembled WGS sequence"/>
</dbReference>
<sequence length="361" mass="39717">MPSSERANLPRWNGHQRGFFEIWFLVVLDPGGDRAWWLRYTLFTPAPGSGGEPRATMWAAAFDCASQDRPAVALKAIHPASAFSALPSGGVRIADSELTPGQCHGQVASGGHTIAWDLRFQGGHPGPVRREPRGTALLPLPTHVAHVHDDVTFEGTVTVDGERIDVKGAPGLQKHLWGHRRLEELTWLYCPRFREDPDARLEIMAVRAKRKRGHPQLSPIYLRTRGTEHTFHEVPNLLFTRVTSPASGELSFRAASATQAVEGRAWCDPRTLVGYAYRDPTGWDVLVAQSDVARCEVQRFSRPHPFAAWKPTEKLTSTVGALEFHGPAPMPGVRYIPWDGTALEAKDAPGDAEDEPALGMG</sequence>
<evidence type="ECO:0000313" key="2">
    <source>
        <dbReference type="Proteomes" id="UP000268313"/>
    </source>
</evidence>
<gene>
    <name evidence="1" type="ORF">D7X32_37375</name>
</gene>
<dbReference type="OrthoDB" id="333076at2"/>
<protein>
    <submittedName>
        <fullName evidence="1">Uncharacterized protein</fullName>
    </submittedName>
</protein>
<dbReference type="AlphaFoldDB" id="A0A3A8JJY1"/>
<reference evidence="2" key="1">
    <citation type="submission" date="2018-09" db="EMBL/GenBank/DDBJ databases">
        <authorList>
            <person name="Livingstone P.G."/>
            <person name="Whitworth D.E."/>
        </authorList>
    </citation>
    <scope>NUCLEOTIDE SEQUENCE [LARGE SCALE GENOMIC DNA]</scope>
    <source>
        <strain evidence="2">CA043D</strain>
    </source>
</reference>
<evidence type="ECO:0000313" key="1">
    <source>
        <dbReference type="EMBL" id="RKG96019.1"/>
    </source>
</evidence>
<comment type="caution">
    <text evidence="1">The sequence shown here is derived from an EMBL/GenBank/DDBJ whole genome shotgun (WGS) entry which is preliminary data.</text>
</comment>
<dbReference type="SUPFAM" id="SSF159245">
    <property type="entry name" value="AttH-like"/>
    <property type="match status" value="1"/>
</dbReference>